<organism evidence="3 4">
    <name type="scientific">Zeaxanthinibacter enoshimensis</name>
    <dbReference type="NCBI Taxonomy" id="392009"/>
    <lineage>
        <taxon>Bacteria</taxon>
        <taxon>Pseudomonadati</taxon>
        <taxon>Bacteroidota</taxon>
        <taxon>Flavobacteriia</taxon>
        <taxon>Flavobacteriales</taxon>
        <taxon>Flavobacteriaceae</taxon>
        <taxon>Zeaxanthinibacter</taxon>
    </lineage>
</organism>
<comment type="caution">
    <text evidence="3">The sequence shown here is derived from an EMBL/GenBank/DDBJ whole genome shotgun (WGS) entry which is preliminary data.</text>
</comment>
<keyword evidence="4" id="KW-1185">Reference proteome</keyword>
<evidence type="ECO:0000256" key="1">
    <source>
        <dbReference type="SAM" id="Phobius"/>
    </source>
</evidence>
<keyword evidence="1" id="KW-1133">Transmembrane helix</keyword>
<gene>
    <name evidence="3" type="ORF">CLV82_0094</name>
</gene>
<proteinExistence type="predicted"/>
<reference evidence="3 4" key="1">
    <citation type="submission" date="2019-03" db="EMBL/GenBank/DDBJ databases">
        <title>Genomic Encyclopedia of Archaeal and Bacterial Type Strains, Phase II (KMG-II): from individual species to whole genera.</title>
        <authorList>
            <person name="Goeker M."/>
        </authorList>
    </citation>
    <scope>NUCLEOTIDE SEQUENCE [LARGE SCALE GENOMIC DNA]</scope>
    <source>
        <strain evidence="3 4">DSM 18435</strain>
    </source>
</reference>
<feature type="transmembrane region" description="Helical" evidence="1">
    <location>
        <begin position="7"/>
        <end position="29"/>
    </location>
</feature>
<evidence type="ECO:0000313" key="3">
    <source>
        <dbReference type="EMBL" id="TDQ32271.1"/>
    </source>
</evidence>
<accession>A0A4V3D3Y8</accession>
<dbReference type="AlphaFoldDB" id="A0A4V3D3Y8"/>
<name>A0A4V3D3Y8_9FLAO</name>
<dbReference type="PANTHER" id="PTHR28008">
    <property type="entry name" value="DOMAIN PROTEIN, PUTATIVE (AFU_ORTHOLOGUE AFUA_3G10980)-RELATED"/>
    <property type="match status" value="1"/>
</dbReference>
<dbReference type="PANTHER" id="PTHR28008:SF1">
    <property type="entry name" value="DOMAIN PROTEIN, PUTATIVE (AFU_ORTHOLOGUE AFUA_3G10980)-RELATED"/>
    <property type="match status" value="1"/>
</dbReference>
<feature type="transmembrane region" description="Helical" evidence="1">
    <location>
        <begin position="101"/>
        <end position="122"/>
    </location>
</feature>
<feature type="domain" description="VanZ-like" evidence="2">
    <location>
        <begin position="30"/>
        <end position="121"/>
    </location>
</feature>
<protein>
    <submittedName>
        <fullName evidence="3">VanZ like protein</fullName>
    </submittedName>
</protein>
<keyword evidence="1" id="KW-0812">Transmembrane</keyword>
<feature type="transmembrane region" description="Helical" evidence="1">
    <location>
        <begin position="41"/>
        <end position="58"/>
    </location>
</feature>
<evidence type="ECO:0000259" key="2">
    <source>
        <dbReference type="Pfam" id="PF04892"/>
    </source>
</evidence>
<sequence>MLNSNKYTIVFISWMVMITLLSFFSFSGVDDEISFPYMDKLVHFVFYSVAAITLGFALRERSSGKMRLSNALLISFLFSLVFGIIIEVLQSTYTSWRSGELADVIANTIGALTGTAFLKLLFSGNRQLKWKI</sequence>
<dbReference type="EMBL" id="SNYI01000001">
    <property type="protein sequence ID" value="TDQ32271.1"/>
    <property type="molecule type" value="Genomic_DNA"/>
</dbReference>
<evidence type="ECO:0000313" key="4">
    <source>
        <dbReference type="Proteomes" id="UP000295468"/>
    </source>
</evidence>
<keyword evidence="1" id="KW-0472">Membrane</keyword>
<feature type="transmembrane region" description="Helical" evidence="1">
    <location>
        <begin position="70"/>
        <end position="89"/>
    </location>
</feature>
<dbReference type="InterPro" id="IPR006976">
    <property type="entry name" value="VanZ-like"/>
</dbReference>
<dbReference type="NCBIfam" id="NF037970">
    <property type="entry name" value="vanZ_1"/>
    <property type="match status" value="1"/>
</dbReference>
<dbReference type="Proteomes" id="UP000295468">
    <property type="component" value="Unassembled WGS sequence"/>
</dbReference>
<dbReference type="Pfam" id="PF04892">
    <property type="entry name" value="VanZ"/>
    <property type="match status" value="1"/>
</dbReference>